<evidence type="ECO:0000313" key="1">
    <source>
        <dbReference type="EMBL" id="SDI56363.1"/>
    </source>
</evidence>
<dbReference type="EMBL" id="FNCJ01000026">
    <property type="protein sequence ID" value="SDI56363.1"/>
    <property type="molecule type" value="Genomic_DNA"/>
</dbReference>
<dbReference type="SUPFAM" id="SSF52266">
    <property type="entry name" value="SGNH hydrolase"/>
    <property type="match status" value="1"/>
</dbReference>
<dbReference type="AlphaFoldDB" id="A0A1G8LL45"/>
<accession>A0A1G8LL45</accession>
<organism evidence="1 2">
    <name type="scientific">Paraburkholderia phenazinium</name>
    <dbReference type="NCBI Taxonomy" id="60549"/>
    <lineage>
        <taxon>Bacteria</taxon>
        <taxon>Pseudomonadati</taxon>
        <taxon>Pseudomonadota</taxon>
        <taxon>Betaproteobacteria</taxon>
        <taxon>Burkholderiales</taxon>
        <taxon>Burkholderiaceae</taxon>
        <taxon>Paraburkholderia</taxon>
    </lineage>
</organism>
<evidence type="ECO:0008006" key="3">
    <source>
        <dbReference type="Google" id="ProtNLM"/>
    </source>
</evidence>
<name>A0A1G8LL45_9BURK</name>
<protein>
    <recommendedName>
        <fullName evidence="3">GDSL-like Lipase/Acylhydrolase family protein</fullName>
    </recommendedName>
</protein>
<gene>
    <name evidence="1" type="ORF">SAMN05216466_12637</name>
</gene>
<evidence type="ECO:0000313" key="2">
    <source>
        <dbReference type="Proteomes" id="UP000199706"/>
    </source>
</evidence>
<sequence>MESEVDVYARSQKALQDELARREAEHQAAVANAARAFVGGTKPLIGVADGDSWFDYPLPLLDPKDVRDSLADIGVPRPIILKLAYVGAATTALLGVEKRNRLIAALKNPLNGPIDFIMFSGGGDDLVGNQFRFWLRDAGAAQGDPRGGVNHELLADILGVVLAGYADLAQIRQQYAPQALLLVHAYDFAIPTGIGVCPSVGPWLKPSLDDRGWTGLADGSDIVRQILIEFKQRLQALCATVPNAVCVDTQGTLAANEWANELHPTPEGFLRIAEKFRAALSLKFPGRI</sequence>
<reference evidence="1 2" key="1">
    <citation type="submission" date="2016-10" db="EMBL/GenBank/DDBJ databases">
        <authorList>
            <person name="de Groot N.N."/>
        </authorList>
    </citation>
    <scope>NUCLEOTIDE SEQUENCE [LARGE SCALE GENOMIC DNA]</scope>
    <source>
        <strain evidence="1 2">LMG 2247</strain>
    </source>
</reference>
<proteinExistence type="predicted"/>
<dbReference type="Proteomes" id="UP000199706">
    <property type="component" value="Unassembled WGS sequence"/>
</dbReference>